<comment type="caution">
    <text evidence="1">The sequence shown here is derived from an EMBL/GenBank/DDBJ whole genome shotgun (WGS) entry which is preliminary data.</text>
</comment>
<organism evidence="1 2">
    <name type="scientific">Camellia lanceoleosa</name>
    <dbReference type="NCBI Taxonomy" id="1840588"/>
    <lineage>
        <taxon>Eukaryota</taxon>
        <taxon>Viridiplantae</taxon>
        <taxon>Streptophyta</taxon>
        <taxon>Embryophyta</taxon>
        <taxon>Tracheophyta</taxon>
        <taxon>Spermatophyta</taxon>
        <taxon>Magnoliopsida</taxon>
        <taxon>eudicotyledons</taxon>
        <taxon>Gunneridae</taxon>
        <taxon>Pentapetalae</taxon>
        <taxon>asterids</taxon>
        <taxon>Ericales</taxon>
        <taxon>Theaceae</taxon>
        <taxon>Camellia</taxon>
    </lineage>
</organism>
<evidence type="ECO:0000313" key="1">
    <source>
        <dbReference type="EMBL" id="KAI8004139.1"/>
    </source>
</evidence>
<name>A0ACC0GSX1_9ERIC</name>
<accession>A0ACC0GSX1</accession>
<keyword evidence="2" id="KW-1185">Reference proteome</keyword>
<sequence>SMFGTSFQKSVFSKRFAGFGLFVSANVRSNMDVSNGFGNRMNKDVSQICAEVLHTSSSSPQELGDSFRNHVSEAMIVYNSDFDSASASTSASASIDSDSPVTSHLLRDDSLQETISPGLGFLVSDRERGQGGGSVLQIDVVSISSSILSNSSTEISNREARQNSRDYSGMLFQDTVPEGLFIYFLFLKISSRRLIDSQTFVFSTVDDNNDGLRSHDRWLLNFSGDFFDDEVGGDSGYMKSRTHSMNEQCWHSTSELQKILQVWERLRGGHESGNLENSICPSGFHLDGTCTCGSILMAEESGTHASISRIVMLAEALFENLVFSLHRRAATSPWPSAGPQPIPPDLYTYRCHKFHTDPWKRCDGCATSWLQL</sequence>
<evidence type="ECO:0000313" key="2">
    <source>
        <dbReference type="Proteomes" id="UP001060215"/>
    </source>
</evidence>
<proteinExistence type="predicted"/>
<feature type="non-terminal residue" evidence="1">
    <location>
        <position position="1"/>
    </location>
</feature>
<reference evidence="1 2" key="1">
    <citation type="journal article" date="2022" name="Plant J.">
        <title>Chromosome-level genome of Camellia lanceoleosa provides a valuable resource for understanding genome evolution and self-incompatibility.</title>
        <authorList>
            <person name="Gong W."/>
            <person name="Xiao S."/>
            <person name="Wang L."/>
            <person name="Liao Z."/>
            <person name="Chang Y."/>
            <person name="Mo W."/>
            <person name="Hu G."/>
            <person name="Li W."/>
            <person name="Zhao G."/>
            <person name="Zhu H."/>
            <person name="Hu X."/>
            <person name="Ji K."/>
            <person name="Xiang X."/>
            <person name="Song Q."/>
            <person name="Yuan D."/>
            <person name="Jin S."/>
            <person name="Zhang L."/>
        </authorList>
    </citation>
    <scope>NUCLEOTIDE SEQUENCE [LARGE SCALE GENOMIC DNA]</scope>
    <source>
        <strain evidence="1">SQ_2022a</strain>
    </source>
</reference>
<dbReference type="EMBL" id="CM045766">
    <property type="protein sequence ID" value="KAI8004139.1"/>
    <property type="molecule type" value="Genomic_DNA"/>
</dbReference>
<gene>
    <name evidence="1" type="ORF">LOK49_LG08G01830</name>
</gene>
<protein>
    <submittedName>
        <fullName evidence="1">Uncharacterized protein</fullName>
    </submittedName>
</protein>
<feature type="non-terminal residue" evidence="1">
    <location>
        <position position="372"/>
    </location>
</feature>
<dbReference type="Proteomes" id="UP001060215">
    <property type="component" value="Chromosome 9"/>
</dbReference>